<keyword evidence="4" id="KW-1185">Reference proteome</keyword>
<dbReference type="SUPFAM" id="SSF116734">
    <property type="entry name" value="DNA methylase specificity domain"/>
    <property type="match status" value="2"/>
</dbReference>
<sequence>MKLDPYPEYKDAGVPFLGEIPTHWDLFRNGRLFSQRNETGFGELPILEVSLKTGVRVRDMENLKRKQVMADREKYKRAVQGDIAYNMMRMWQGAVGIAPVDGLVSPAYVVVRPFPEVDCRYFNYLFRTASYMNEVDAYSRGIVKDRNRLYWQDFKRMPSPVPPVEEQRHITRFLDAVGSKVHRFIRNKRRLIELLQERRTVLTYEAMKSRETKWLRFGVVADQVERPIGREDGLIYRPIGLYNRGRGIFHKEATQGRYLGDSTFFWVKPGDLVFSGQFAWEGAVAIAQPEDEGCIASHRYPIFQNNPEMVEAAFLYSFFTTKDGDLLLNLNSRGAAGRNRPLNPRTLIKEKIPIPPVHLQKQISELLELERKVRSEVASQISYLQEYRTRLISDVVTGQVDVRGIEVPEIAEDELLALEEDTADGDDVIDDTLDAEVEE</sequence>
<keyword evidence="3" id="KW-0255">Endonuclease</keyword>
<keyword evidence="3" id="KW-0540">Nuclease</keyword>
<dbReference type="Proteomes" id="UP001060414">
    <property type="component" value="Chromosome"/>
</dbReference>
<evidence type="ECO:0000256" key="1">
    <source>
        <dbReference type="ARBA" id="ARBA00022747"/>
    </source>
</evidence>
<name>A0ABY5ZQZ0_9BACT</name>
<dbReference type="Gene3D" id="3.90.220.20">
    <property type="entry name" value="DNA methylase specificity domains"/>
    <property type="match status" value="2"/>
</dbReference>
<dbReference type="RefSeq" id="WP_260749970.1">
    <property type="nucleotide sequence ID" value="NZ_CP092109.1"/>
</dbReference>
<evidence type="ECO:0000313" key="3">
    <source>
        <dbReference type="EMBL" id="UWZ81597.1"/>
    </source>
</evidence>
<gene>
    <name evidence="3" type="ORF">L9S41_12465</name>
</gene>
<dbReference type="CDD" id="cd16961">
    <property type="entry name" value="RMtype1_S_TRD-CR_like"/>
    <property type="match status" value="1"/>
</dbReference>
<dbReference type="EMBL" id="CP092109">
    <property type="protein sequence ID" value="UWZ81597.1"/>
    <property type="molecule type" value="Genomic_DNA"/>
</dbReference>
<keyword evidence="1" id="KW-0680">Restriction system</keyword>
<dbReference type="GO" id="GO:0004519">
    <property type="term" value="F:endonuclease activity"/>
    <property type="evidence" value="ECO:0007669"/>
    <property type="project" value="UniProtKB-KW"/>
</dbReference>
<dbReference type="PANTHER" id="PTHR43140">
    <property type="entry name" value="TYPE-1 RESTRICTION ENZYME ECOKI SPECIFICITY PROTEIN"/>
    <property type="match status" value="1"/>
</dbReference>
<dbReference type="InterPro" id="IPR051212">
    <property type="entry name" value="Type-I_RE_S_subunit"/>
</dbReference>
<keyword evidence="3" id="KW-0378">Hydrolase</keyword>
<protein>
    <submittedName>
        <fullName evidence="3">Restriction endonuclease subunit S</fullName>
    </submittedName>
</protein>
<keyword evidence="2" id="KW-0238">DNA-binding</keyword>
<evidence type="ECO:0000256" key="2">
    <source>
        <dbReference type="ARBA" id="ARBA00023125"/>
    </source>
</evidence>
<accession>A0ABY5ZQZ0</accession>
<reference evidence="3" key="1">
    <citation type="journal article" date="2022" name="Environ. Microbiol.">
        <title>Geoalkalibacter halelectricus SAP #1 sp. nov. possessing extracellular electron transfer and mineral#reducing capabilities from a haloalkaline environment.</title>
        <authorList>
            <person name="Yadav S."/>
            <person name="Singh R."/>
            <person name="Sundharam S.S."/>
            <person name="Chaudhary S."/>
            <person name="Krishnamurthi S."/>
            <person name="Patil S.A."/>
        </authorList>
    </citation>
    <scope>NUCLEOTIDE SEQUENCE</scope>
    <source>
        <strain evidence="3">SAP-1</strain>
    </source>
</reference>
<proteinExistence type="predicted"/>
<dbReference type="InterPro" id="IPR044946">
    <property type="entry name" value="Restrct_endonuc_typeI_TRD_sf"/>
</dbReference>
<organism evidence="3 4">
    <name type="scientific">Geoalkalibacter halelectricus</name>
    <dbReference type="NCBI Taxonomy" id="2847045"/>
    <lineage>
        <taxon>Bacteria</taxon>
        <taxon>Pseudomonadati</taxon>
        <taxon>Thermodesulfobacteriota</taxon>
        <taxon>Desulfuromonadia</taxon>
        <taxon>Desulfuromonadales</taxon>
        <taxon>Geoalkalibacteraceae</taxon>
        <taxon>Geoalkalibacter</taxon>
    </lineage>
</organism>
<evidence type="ECO:0000313" key="4">
    <source>
        <dbReference type="Proteomes" id="UP001060414"/>
    </source>
</evidence>
<dbReference type="PANTHER" id="PTHR43140:SF1">
    <property type="entry name" value="TYPE I RESTRICTION ENZYME ECOKI SPECIFICITY SUBUNIT"/>
    <property type="match status" value="1"/>
</dbReference>